<protein>
    <submittedName>
        <fullName evidence="2">Uncharacterized protein</fullName>
    </submittedName>
</protein>
<feature type="transmembrane region" description="Helical" evidence="1">
    <location>
        <begin position="7"/>
        <end position="27"/>
    </location>
</feature>
<keyword evidence="1" id="KW-1133">Transmembrane helix</keyword>
<evidence type="ECO:0000256" key="1">
    <source>
        <dbReference type="SAM" id="Phobius"/>
    </source>
</evidence>
<accession>A0A6C0EYS4</accession>
<keyword evidence="1" id="KW-0472">Membrane</keyword>
<evidence type="ECO:0000313" key="2">
    <source>
        <dbReference type="EMBL" id="QHT34297.1"/>
    </source>
</evidence>
<dbReference type="EMBL" id="MN738998">
    <property type="protein sequence ID" value="QHT34297.1"/>
    <property type="molecule type" value="Genomic_DNA"/>
</dbReference>
<proteinExistence type="predicted"/>
<reference evidence="2" key="1">
    <citation type="journal article" date="2020" name="Nature">
        <title>Giant virus diversity and host interactions through global metagenomics.</title>
        <authorList>
            <person name="Schulz F."/>
            <person name="Roux S."/>
            <person name="Paez-Espino D."/>
            <person name="Jungbluth S."/>
            <person name="Walsh D.A."/>
            <person name="Denef V.J."/>
            <person name="McMahon K.D."/>
            <person name="Konstantinidis K.T."/>
            <person name="Eloe-Fadrosh E.A."/>
            <person name="Kyrpides N.C."/>
            <person name="Woyke T."/>
        </authorList>
    </citation>
    <scope>NUCLEOTIDE SEQUENCE</scope>
    <source>
        <strain evidence="2">GVMAG-M-3300009163-63</strain>
    </source>
</reference>
<name>A0A6C0EYS4_9ZZZZ</name>
<sequence>MKTSDLLSAIFIIVVFIGLYVLSFLVIGTKYIQDNWPLYRCNPSVMPFSSMFGHDTSKNFTYCIQNMQTDYMGYLLEPINYMTSVTLGSLGDISGTLNNFRNMFSHIRDSITGIVTGIFSVFLNLLIEFQKITMGIKDLMGKTVGILTTLLYVVDGTVMTMESGWNGPPGQLVRSIGHI</sequence>
<organism evidence="2">
    <name type="scientific">viral metagenome</name>
    <dbReference type="NCBI Taxonomy" id="1070528"/>
    <lineage>
        <taxon>unclassified sequences</taxon>
        <taxon>metagenomes</taxon>
        <taxon>organismal metagenomes</taxon>
    </lineage>
</organism>
<feature type="transmembrane region" description="Helical" evidence="1">
    <location>
        <begin position="110"/>
        <end position="127"/>
    </location>
</feature>
<dbReference type="AlphaFoldDB" id="A0A6C0EYS4"/>
<feature type="transmembrane region" description="Helical" evidence="1">
    <location>
        <begin position="139"/>
        <end position="159"/>
    </location>
</feature>
<keyword evidence="1" id="KW-0812">Transmembrane</keyword>